<protein>
    <submittedName>
        <fullName evidence="3">Uncharacterized protein</fullName>
    </submittedName>
</protein>
<dbReference type="RefSeq" id="WP_154546137.1">
    <property type="nucleotide sequence ID" value="NZ_VULO01000012.1"/>
</dbReference>
<dbReference type="EMBL" id="VULO01000012">
    <property type="protein sequence ID" value="MSS85157.1"/>
    <property type="molecule type" value="Genomic_DNA"/>
</dbReference>
<sequence length="257" mass="28277">MATKVPQRPVSPGARLRRLDAAAARELATLRAKRAARISSAAAAGRRRFVTFCFSVGLVVLFTILGAFSVLSWWFLLLPGVLLAGNIVASRMAAISNEKADSDELQRLEALTRRVSGSVETPSKRPRGEEIKTRRDEIEKNVVESTITLSEPIAEISSVEGDDGVRSERTDEELTQVKTVPDQRTWDVQQLPQPTYLTKEKVQRRSVHADTDLRGIPVVQAVPGRPVAASRLPQESEPAPATFTFDLNAVLESRRAQ</sequence>
<keyword evidence="4" id="KW-1185">Reference proteome</keyword>
<keyword evidence="2" id="KW-0472">Membrane</keyword>
<reference evidence="3 4" key="1">
    <citation type="submission" date="2019-08" db="EMBL/GenBank/DDBJ databases">
        <title>In-depth cultivation of the pig gut microbiome towards novel bacterial diversity and tailored functional studies.</title>
        <authorList>
            <person name="Wylensek D."/>
            <person name="Hitch T.C.A."/>
            <person name="Clavel T."/>
        </authorList>
    </citation>
    <scope>NUCLEOTIDE SEQUENCE [LARGE SCALE GENOMIC DNA]</scope>
    <source>
        <strain evidence="3 4">WB03_NA08</strain>
    </source>
</reference>
<feature type="compositionally biased region" description="Basic and acidic residues" evidence="1">
    <location>
        <begin position="122"/>
        <end position="135"/>
    </location>
</feature>
<dbReference type="AlphaFoldDB" id="A0A6N7VTQ2"/>
<evidence type="ECO:0000313" key="3">
    <source>
        <dbReference type="EMBL" id="MSS85157.1"/>
    </source>
</evidence>
<evidence type="ECO:0000256" key="2">
    <source>
        <dbReference type="SAM" id="Phobius"/>
    </source>
</evidence>
<name>A0A6N7VTQ2_9ACTO</name>
<evidence type="ECO:0000256" key="1">
    <source>
        <dbReference type="SAM" id="MobiDB-lite"/>
    </source>
</evidence>
<organism evidence="3 4">
    <name type="scientific">Scrofimicrobium canadense</name>
    <dbReference type="NCBI Taxonomy" id="2652290"/>
    <lineage>
        <taxon>Bacteria</taxon>
        <taxon>Bacillati</taxon>
        <taxon>Actinomycetota</taxon>
        <taxon>Actinomycetes</taxon>
        <taxon>Actinomycetales</taxon>
        <taxon>Actinomycetaceae</taxon>
        <taxon>Scrofimicrobium</taxon>
    </lineage>
</organism>
<evidence type="ECO:0000313" key="4">
    <source>
        <dbReference type="Proteomes" id="UP000470875"/>
    </source>
</evidence>
<gene>
    <name evidence="3" type="ORF">FYJ24_10380</name>
</gene>
<proteinExistence type="predicted"/>
<accession>A0A6N7VTQ2</accession>
<feature type="transmembrane region" description="Helical" evidence="2">
    <location>
        <begin position="49"/>
        <end position="67"/>
    </location>
</feature>
<feature type="region of interest" description="Disordered" evidence="1">
    <location>
        <begin position="116"/>
        <end position="135"/>
    </location>
</feature>
<comment type="caution">
    <text evidence="3">The sequence shown here is derived from an EMBL/GenBank/DDBJ whole genome shotgun (WGS) entry which is preliminary data.</text>
</comment>
<keyword evidence="2" id="KW-0812">Transmembrane</keyword>
<dbReference type="Proteomes" id="UP000470875">
    <property type="component" value="Unassembled WGS sequence"/>
</dbReference>
<keyword evidence="2" id="KW-1133">Transmembrane helix</keyword>